<dbReference type="STRING" id="523791.Kkor_2397"/>
<feature type="chain" id="PRO_5002981338" evidence="1">
    <location>
        <begin position="23"/>
        <end position="93"/>
    </location>
</feature>
<proteinExistence type="predicted"/>
<dbReference type="Proteomes" id="UP000001231">
    <property type="component" value="Chromosome"/>
</dbReference>
<dbReference type="AlphaFoldDB" id="C7R916"/>
<dbReference type="HOGENOM" id="CLU_2382273_0_0_6"/>
<gene>
    <name evidence="2" type="ordered locus">Kkor_2397</name>
</gene>
<dbReference type="OrthoDB" id="6197843at2"/>
<evidence type="ECO:0000256" key="1">
    <source>
        <dbReference type="SAM" id="SignalP"/>
    </source>
</evidence>
<dbReference type="InParanoid" id="C7R916"/>
<dbReference type="KEGG" id="kko:Kkor_2397"/>
<dbReference type="RefSeq" id="WP_015781411.1">
    <property type="nucleotide sequence ID" value="NC_013166.1"/>
</dbReference>
<keyword evidence="3" id="KW-1185">Reference proteome</keyword>
<accession>C7R916</accession>
<reference evidence="2 3" key="1">
    <citation type="journal article" date="2009" name="Stand. Genomic Sci.">
        <title>Complete genome sequence of Kangiella koreensis type strain (SW-125).</title>
        <authorList>
            <person name="Han C."/>
            <person name="Sikorski J."/>
            <person name="Lapidus A."/>
            <person name="Nolan M."/>
            <person name="Glavina Del Rio T."/>
            <person name="Tice H."/>
            <person name="Cheng J.F."/>
            <person name="Lucas S."/>
            <person name="Chen F."/>
            <person name="Copeland A."/>
            <person name="Ivanova N."/>
            <person name="Mavromatis K."/>
            <person name="Ovchinnikova G."/>
            <person name="Pati A."/>
            <person name="Bruce D."/>
            <person name="Goodwin L."/>
            <person name="Pitluck S."/>
            <person name="Chen A."/>
            <person name="Palaniappan K."/>
            <person name="Land M."/>
            <person name="Hauser L."/>
            <person name="Chang Y.J."/>
            <person name="Jeffries C.D."/>
            <person name="Chain P."/>
            <person name="Saunders E."/>
            <person name="Brettin T."/>
            <person name="Goker M."/>
            <person name="Tindall B.J."/>
            <person name="Bristow J."/>
            <person name="Eisen J.A."/>
            <person name="Markowitz V."/>
            <person name="Hugenholtz P."/>
            <person name="Kyrpides N.C."/>
            <person name="Klenk H.P."/>
            <person name="Detter J.C."/>
        </authorList>
    </citation>
    <scope>NUCLEOTIDE SEQUENCE [LARGE SCALE GENOMIC DNA]</scope>
    <source>
        <strain evidence="3">DSM 16069 / KCTC 12182 / SW-125</strain>
    </source>
</reference>
<evidence type="ECO:0000313" key="3">
    <source>
        <dbReference type="Proteomes" id="UP000001231"/>
    </source>
</evidence>
<dbReference type="EMBL" id="CP001707">
    <property type="protein sequence ID" value="ACV27806.1"/>
    <property type="molecule type" value="Genomic_DNA"/>
</dbReference>
<name>C7R916_KANKD</name>
<protein>
    <submittedName>
        <fullName evidence="2">Uncharacterized protein</fullName>
    </submittedName>
</protein>
<keyword evidence="1" id="KW-0732">Signal</keyword>
<feature type="signal peptide" evidence="1">
    <location>
        <begin position="1"/>
        <end position="22"/>
    </location>
</feature>
<sequence>MKKKLLALSAVIGLVIAGTSYANEADSKKQQDLQTCEAKAKQLPEEVREKQQKTCECIVDNTDYEAIVEAESNGDAAKVQEVKTKARQACRGS</sequence>
<organism evidence="2 3">
    <name type="scientific">Kangiella koreensis (strain DSM 16069 / JCM 12317 / KCTC 12182 / SW-125)</name>
    <dbReference type="NCBI Taxonomy" id="523791"/>
    <lineage>
        <taxon>Bacteria</taxon>
        <taxon>Pseudomonadati</taxon>
        <taxon>Pseudomonadota</taxon>
        <taxon>Gammaproteobacteria</taxon>
        <taxon>Kangiellales</taxon>
        <taxon>Kangiellaceae</taxon>
        <taxon>Kangiella</taxon>
    </lineage>
</organism>
<evidence type="ECO:0000313" key="2">
    <source>
        <dbReference type="EMBL" id="ACV27806.1"/>
    </source>
</evidence>